<dbReference type="Pfam" id="PF05368">
    <property type="entry name" value="NmrA"/>
    <property type="match status" value="1"/>
</dbReference>
<evidence type="ECO:0000256" key="1">
    <source>
        <dbReference type="ARBA" id="ARBA00006328"/>
    </source>
</evidence>
<dbReference type="PANTHER" id="PTHR42748:SF7">
    <property type="entry name" value="NMRA LIKE REDOX SENSOR 1-RELATED"/>
    <property type="match status" value="1"/>
</dbReference>
<reference evidence="4 5" key="1">
    <citation type="submission" date="2015-10" db="EMBL/GenBank/DDBJ databases">
        <title>Full genome of DAOMC 229536 Phialocephala scopiformis, a fungal endophyte of spruce producing the potent anti-insectan compound rugulosin.</title>
        <authorList>
            <consortium name="DOE Joint Genome Institute"/>
            <person name="Walker A.K."/>
            <person name="Frasz S.L."/>
            <person name="Seifert K.A."/>
            <person name="Miller J.D."/>
            <person name="Mondo S.J."/>
            <person name="Labutti K."/>
            <person name="Lipzen A."/>
            <person name="Dockter R."/>
            <person name="Kennedy M."/>
            <person name="Grigoriev I.V."/>
            <person name="Spatafora J.W."/>
        </authorList>
    </citation>
    <scope>NUCLEOTIDE SEQUENCE [LARGE SCALE GENOMIC DNA]</scope>
    <source>
        <strain evidence="4 5">CBS 120377</strain>
    </source>
</reference>
<keyword evidence="2" id="KW-0521">NADP</keyword>
<dbReference type="STRING" id="149040.A0A194XNV7"/>
<evidence type="ECO:0000256" key="2">
    <source>
        <dbReference type="ARBA" id="ARBA00022857"/>
    </source>
</evidence>
<comment type="similarity">
    <text evidence="1">Belongs to the NmrA-type oxidoreductase family.</text>
</comment>
<keyword evidence="5" id="KW-1185">Reference proteome</keyword>
<dbReference type="KEGG" id="psco:LY89DRAFT_639407"/>
<dbReference type="Gene3D" id="3.40.50.720">
    <property type="entry name" value="NAD(P)-binding Rossmann-like Domain"/>
    <property type="match status" value="1"/>
</dbReference>
<dbReference type="InterPro" id="IPR008030">
    <property type="entry name" value="NmrA-like"/>
</dbReference>
<evidence type="ECO:0000313" key="4">
    <source>
        <dbReference type="EMBL" id="KUJ21417.1"/>
    </source>
</evidence>
<dbReference type="RefSeq" id="XP_018075772.1">
    <property type="nucleotide sequence ID" value="XM_018211619.1"/>
</dbReference>
<dbReference type="Proteomes" id="UP000070700">
    <property type="component" value="Unassembled WGS sequence"/>
</dbReference>
<dbReference type="SUPFAM" id="SSF51735">
    <property type="entry name" value="NAD(P)-binding Rossmann-fold domains"/>
    <property type="match status" value="1"/>
</dbReference>
<dbReference type="GeneID" id="28821345"/>
<evidence type="ECO:0000313" key="5">
    <source>
        <dbReference type="Proteomes" id="UP000070700"/>
    </source>
</evidence>
<accession>A0A194XNV7</accession>
<dbReference type="PANTHER" id="PTHR42748">
    <property type="entry name" value="NITROGEN METABOLITE REPRESSION PROTEIN NMRA FAMILY MEMBER"/>
    <property type="match status" value="1"/>
</dbReference>
<name>A0A194XNV7_MOLSC</name>
<dbReference type="InterPro" id="IPR036291">
    <property type="entry name" value="NAD(P)-bd_dom_sf"/>
</dbReference>
<dbReference type="EMBL" id="KQ947408">
    <property type="protein sequence ID" value="KUJ21417.1"/>
    <property type="molecule type" value="Genomic_DNA"/>
</dbReference>
<dbReference type="Gene3D" id="3.90.25.10">
    <property type="entry name" value="UDP-galactose 4-epimerase, domain 1"/>
    <property type="match status" value="1"/>
</dbReference>
<organism evidence="4 5">
    <name type="scientific">Mollisia scopiformis</name>
    <name type="common">Conifer needle endophyte fungus</name>
    <name type="synonym">Phialocephala scopiformis</name>
    <dbReference type="NCBI Taxonomy" id="149040"/>
    <lineage>
        <taxon>Eukaryota</taxon>
        <taxon>Fungi</taxon>
        <taxon>Dikarya</taxon>
        <taxon>Ascomycota</taxon>
        <taxon>Pezizomycotina</taxon>
        <taxon>Leotiomycetes</taxon>
        <taxon>Helotiales</taxon>
        <taxon>Mollisiaceae</taxon>
        <taxon>Mollisia</taxon>
    </lineage>
</organism>
<dbReference type="AlphaFoldDB" id="A0A194XNV7"/>
<evidence type="ECO:0000259" key="3">
    <source>
        <dbReference type="Pfam" id="PF05368"/>
    </source>
</evidence>
<feature type="domain" description="NmrA-like" evidence="3">
    <location>
        <begin position="2"/>
        <end position="278"/>
    </location>
</feature>
<dbReference type="OrthoDB" id="3358371at2759"/>
<dbReference type="InParanoid" id="A0A194XNV7"/>
<dbReference type="InterPro" id="IPR051164">
    <property type="entry name" value="NmrA-like_oxidored"/>
</dbReference>
<protein>
    <submittedName>
        <fullName evidence="4">NAD dependent epimerase/dehydratase</fullName>
    </submittedName>
</protein>
<gene>
    <name evidence="4" type="ORF">LY89DRAFT_639407</name>
</gene>
<sequence length="313" mass="34711">MSQTFLITSATGSQGGSTARELLHRGAKVHALVRDPSSAASKALQALGVALFKGDFFDLPAIRLALTGVSGVFLNTFPNFNEGEGEIQQAKNVVTAAKEAKTVTTIVVSTVFKAGEKSEIAASKPNFPFLNLYLHQKSGVEEVVKNAGFEHWTVLRPDWLDYNYLVPGYAIHFPEYRTEHILSTSYDPSFKKAHLDPVDVGKFAAAALLDPQKFDRHVLELGGELLTLEEVAKTLSKVAGVQVKVRYRTEEETRELVESNKMPVIEMQLWPREVSLDYDASELDQYGIKLGTLEDYLKREKERLLDTLGVPKV</sequence>
<proteinExistence type="inferred from homology"/>